<dbReference type="KEGG" id="naj:B1756_14635"/>
<feature type="transmembrane region" description="Helical" evidence="1">
    <location>
        <begin position="115"/>
        <end position="139"/>
    </location>
</feature>
<dbReference type="InterPro" id="IPR021414">
    <property type="entry name" value="DUF3054"/>
</dbReference>
<protein>
    <recommendedName>
        <fullName evidence="4">DUF3054 domain-containing protein</fullName>
    </recommendedName>
</protein>
<sequence length="142" mass="14811">MNATTRSAEWSGSTDPRVLTLAAVDVLVIAVLILLGQRSHGISLLSDPVASVETMIPFVAGWVVASLLAGVYAREVATSVPRAVRLSAVSWIAAANIGLLLRASDLFAGGAEWPFGLVMTGTGLVAILGWRVLYAAVVAKRL</sequence>
<dbReference type="PANTHER" id="PTHR35283">
    <property type="entry name" value="T12C22.21 PROTEIN"/>
    <property type="match status" value="1"/>
</dbReference>
<evidence type="ECO:0000313" key="2">
    <source>
        <dbReference type="EMBL" id="ARS90837.1"/>
    </source>
</evidence>
<keyword evidence="1" id="KW-0472">Membrane</keyword>
<gene>
    <name evidence="2" type="ORF">B1756_14635</name>
</gene>
<dbReference type="RefSeq" id="WP_086889204.1">
    <property type="nucleotide sequence ID" value="NZ_CP019893.1"/>
</dbReference>
<feature type="transmembrane region" description="Helical" evidence="1">
    <location>
        <begin position="84"/>
        <end position="103"/>
    </location>
</feature>
<dbReference type="Proteomes" id="UP000250088">
    <property type="component" value="Chromosome"/>
</dbReference>
<reference evidence="3" key="1">
    <citation type="submission" date="2017-02" db="EMBL/GenBank/DDBJ databases">
        <title>Natronthermophilus aegyptiacus gen. nov.,sp. nov., an aerobic, extremely halophilic alkalithermophilic archaeon isolated from the athalassohaline Wadi An Natrun, Egypt.</title>
        <authorList>
            <person name="Zhao B."/>
        </authorList>
    </citation>
    <scope>NUCLEOTIDE SEQUENCE [LARGE SCALE GENOMIC DNA]</scope>
    <source>
        <strain evidence="3">JW/NM-HA 15</strain>
    </source>
</reference>
<proteinExistence type="predicted"/>
<feature type="transmembrane region" description="Helical" evidence="1">
    <location>
        <begin position="18"/>
        <end position="35"/>
    </location>
</feature>
<keyword evidence="1" id="KW-0812">Transmembrane</keyword>
<dbReference type="Pfam" id="PF11255">
    <property type="entry name" value="DUF3054"/>
    <property type="match status" value="1"/>
</dbReference>
<name>A0A2Z2HYH9_9EURY</name>
<evidence type="ECO:0008006" key="4">
    <source>
        <dbReference type="Google" id="ProtNLM"/>
    </source>
</evidence>
<feature type="transmembrane region" description="Helical" evidence="1">
    <location>
        <begin position="55"/>
        <end position="72"/>
    </location>
</feature>
<dbReference type="AlphaFoldDB" id="A0A2Z2HYH9"/>
<evidence type="ECO:0000256" key="1">
    <source>
        <dbReference type="SAM" id="Phobius"/>
    </source>
</evidence>
<dbReference type="PANTHER" id="PTHR35283:SF3">
    <property type="entry name" value="T12C22.21 PROTEIN"/>
    <property type="match status" value="1"/>
</dbReference>
<keyword evidence="1" id="KW-1133">Transmembrane helix</keyword>
<accession>A0A2Z2HYH9</accession>
<organism evidence="2 3">
    <name type="scientific">Natrarchaeobaculum aegyptiacum</name>
    <dbReference type="NCBI Taxonomy" id="745377"/>
    <lineage>
        <taxon>Archaea</taxon>
        <taxon>Methanobacteriati</taxon>
        <taxon>Methanobacteriota</taxon>
        <taxon>Stenosarchaea group</taxon>
        <taxon>Halobacteria</taxon>
        <taxon>Halobacteriales</taxon>
        <taxon>Natrialbaceae</taxon>
        <taxon>Natrarchaeobaculum</taxon>
    </lineage>
</organism>
<dbReference type="GeneID" id="32895335"/>
<dbReference type="OrthoDB" id="177006at2157"/>
<dbReference type="EMBL" id="CP019893">
    <property type="protein sequence ID" value="ARS90837.1"/>
    <property type="molecule type" value="Genomic_DNA"/>
</dbReference>
<evidence type="ECO:0000313" key="3">
    <source>
        <dbReference type="Proteomes" id="UP000250088"/>
    </source>
</evidence>
<keyword evidence="3" id="KW-1185">Reference proteome</keyword>